<dbReference type="GO" id="GO:0005739">
    <property type="term" value="C:mitochondrion"/>
    <property type="evidence" value="ECO:0007669"/>
    <property type="project" value="TreeGrafter"/>
</dbReference>
<dbReference type="PROSITE" id="PS00072">
    <property type="entry name" value="ACYL_COA_DH_1"/>
    <property type="match status" value="1"/>
</dbReference>
<keyword evidence="5" id="KW-0560">Oxidoreductase</keyword>
<proteinExistence type="inferred from homology"/>
<evidence type="ECO:0000256" key="3">
    <source>
        <dbReference type="ARBA" id="ARBA00022630"/>
    </source>
</evidence>
<evidence type="ECO:0000256" key="1">
    <source>
        <dbReference type="ARBA" id="ARBA00001974"/>
    </source>
</evidence>
<evidence type="ECO:0000313" key="9">
    <source>
        <dbReference type="Proteomes" id="UP000728032"/>
    </source>
</evidence>
<organism evidence="8">
    <name type="scientific">Oppiella nova</name>
    <dbReference type="NCBI Taxonomy" id="334625"/>
    <lineage>
        <taxon>Eukaryota</taxon>
        <taxon>Metazoa</taxon>
        <taxon>Ecdysozoa</taxon>
        <taxon>Arthropoda</taxon>
        <taxon>Chelicerata</taxon>
        <taxon>Arachnida</taxon>
        <taxon>Acari</taxon>
        <taxon>Acariformes</taxon>
        <taxon>Sarcoptiformes</taxon>
        <taxon>Oribatida</taxon>
        <taxon>Brachypylina</taxon>
        <taxon>Oppioidea</taxon>
        <taxon>Oppiidae</taxon>
        <taxon>Oppiella</taxon>
    </lineage>
</organism>
<evidence type="ECO:0000313" key="8">
    <source>
        <dbReference type="EMBL" id="CAD7665516.1"/>
    </source>
</evidence>
<dbReference type="FunFam" id="2.40.110.10:FF:000001">
    <property type="entry name" value="Acyl-CoA dehydrogenase, mitochondrial"/>
    <property type="match status" value="1"/>
</dbReference>
<evidence type="ECO:0000259" key="6">
    <source>
        <dbReference type="Pfam" id="PF02770"/>
    </source>
</evidence>
<dbReference type="Proteomes" id="UP000728032">
    <property type="component" value="Unassembled WGS sequence"/>
</dbReference>
<dbReference type="AlphaFoldDB" id="A0A7R9R0M9"/>
<keyword evidence="3" id="KW-0285">Flavoprotein</keyword>
<dbReference type="SUPFAM" id="SSF56645">
    <property type="entry name" value="Acyl-CoA dehydrogenase NM domain-like"/>
    <property type="match status" value="1"/>
</dbReference>
<feature type="non-terminal residue" evidence="8">
    <location>
        <position position="234"/>
    </location>
</feature>
<dbReference type="Gene3D" id="2.40.110.10">
    <property type="entry name" value="Butyryl-CoA Dehydrogenase, subunit A, domain 2"/>
    <property type="match status" value="1"/>
</dbReference>
<dbReference type="InterPro" id="IPR006091">
    <property type="entry name" value="Acyl-CoA_Oxase/DH_mid-dom"/>
</dbReference>
<gene>
    <name evidence="8" type="ORF">ONB1V03_LOCUS22073</name>
</gene>
<dbReference type="InterPro" id="IPR013786">
    <property type="entry name" value="AcylCoA_DH/ox_N"/>
</dbReference>
<sequence>MDLRETVRKFAERELTDETVRAMDRESHWPHFRQFWSKLGSMSLLGVTAESRFGGLGLGYFEHSLVVEEIARRCPAIAVSYGAHSNPCVNQLALNATEDQKRKYLPKLIDGSHVGAMAISEVDSGSDPMSMKTVARRHKDYYVLNGSKFWITNASEADVVFVYAKTSDTGITPFIVEKGMEGFRVSQHIDKLGMRGSPTGELLFNDCKVPVANMVGQVDEGVYVLMSGFDYERL</sequence>
<dbReference type="GO" id="GO:0050660">
    <property type="term" value="F:flavin adenine dinucleotide binding"/>
    <property type="evidence" value="ECO:0007669"/>
    <property type="project" value="InterPro"/>
</dbReference>
<dbReference type="InterPro" id="IPR046373">
    <property type="entry name" value="Acyl-CoA_Oxase/DH_mid-dom_sf"/>
</dbReference>
<dbReference type="Gene3D" id="1.10.540.10">
    <property type="entry name" value="Acyl-CoA dehydrogenase/oxidase, N-terminal domain"/>
    <property type="match status" value="1"/>
</dbReference>
<name>A0A7R9R0M9_9ACAR</name>
<dbReference type="EMBL" id="CAJPVJ010046793">
    <property type="protein sequence ID" value="CAG2182652.1"/>
    <property type="molecule type" value="Genomic_DNA"/>
</dbReference>
<dbReference type="InterPro" id="IPR009100">
    <property type="entry name" value="AcylCoA_DH/oxidase_NM_dom_sf"/>
</dbReference>
<accession>A0A7R9R0M9</accession>
<dbReference type="GO" id="GO:0008470">
    <property type="term" value="F:3-methylbutanoyl-CoA dehydrogenase activity"/>
    <property type="evidence" value="ECO:0007669"/>
    <property type="project" value="TreeGrafter"/>
</dbReference>
<dbReference type="GO" id="GO:0006552">
    <property type="term" value="P:L-leucine catabolic process"/>
    <property type="evidence" value="ECO:0007669"/>
    <property type="project" value="TreeGrafter"/>
</dbReference>
<evidence type="ECO:0000256" key="5">
    <source>
        <dbReference type="ARBA" id="ARBA00023002"/>
    </source>
</evidence>
<dbReference type="InterPro" id="IPR006089">
    <property type="entry name" value="Acyl-CoA_DH_CS"/>
</dbReference>
<dbReference type="EMBL" id="OC961618">
    <property type="protein sequence ID" value="CAD7665516.1"/>
    <property type="molecule type" value="Genomic_DNA"/>
</dbReference>
<dbReference type="PANTHER" id="PTHR43884">
    <property type="entry name" value="ACYL-COA DEHYDROGENASE"/>
    <property type="match status" value="1"/>
</dbReference>
<evidence type="ECO:0000259" key="7">
    <source>
        <dbReference type="Pfam" id="PF02771"/>
    </source>
</evidence>
<feature type="domain" description="Acyl-CoA dehydrogenase/oxidase N-terminal" evidence="7">
    <location>
        <begin position="3"/>
        <end position="111"/>
    </location>
</feature>
<dbReference type="Pfam" id="PF02771">
    <property type="entry name" value="Acyl-CoA_dh_N"/>
    <property type="match status" value="1"/>
</dbReference>
<dbReference type="Pfam" id="PF02770">
    <property type="entry name" value="Acyl-CoA_dh_M"/>
    <property type="match status" value="1"/>
</dbReference>
<dbReference type="InterPro" id="IPR037069">
    <property type="entry name" value="AcylCoA_DH/ox_N_sf"/>
</dbReference>
<protein>
    <recommendedName>
        <fullName evidence="10">Acyl-CoA dehydrogenase</fullName>
    </recommendedName>
</protein>
<feature type="domain" description="Acyl-CoA oxidase/dehydrogenase middle" evidence="6">
    <location>
        <begin position="116"/>
        <end position="207"/>
    </location>
</feature>
<comment type="cofactor">
    <cofactor evidence="1">
        <name>FAD</name>
        <dbReference type="ChEBI" id="CHEBI:57692"/>
    </cofactor>
</comment>
<keyword evidence="9" id="KW-1185">Reference proteome</keyword>
<evidence type="ECO:0000256" key="4">
    <source>
        <dbReference type="ARBA" id="ARBA00022827"/>
    </source>
</evidence>
<keyword evidence="4" id="KW-0274">FAD</keyword>
<reference evidence="8" key="1">
    <citation type="submission" date="2020-11" db="EMBL/GenBank/DDBJ databases">
        <authorList>
            <person name="Tran Van P."/>
        </authorList>
    </citation>
    <scope>NUCLEOTIDE SEQUENCE</scope>
</reference>
<evidence type="ECO:0000256" key="2">
    <source>
        <dbReference type="ARBA" id="ARBA00009347"/>
    </source>
</evidence>
<dbReference type="FunFam" id="1.10.540.10:FF:000007">
    <property type="entry name" value="Isovaleryl-CoA dehydrogenase, mitochondrial"/>
    <property type="match status" value="1"/>
</dbReference>
<comment type="similarity">
    <text evidence="2">Belongs to the acyl-CoA dehydrogenase family.</text>
</comment>
<evidence type="ECO:0008006" key="10">
    <source>
        <dbReference type="Google" id="ProtNLM"/>
    </source>
</evidence>
<dbReference type="OrthoDB" id="9988775at2759"/>
<dbReference type="PANTHER" id="PTHR43884:SF12">
    <property type="entry name" value="ISOVALERYL-COA DEHYDROGENASE, MITOCHONDRIAL-RELATED"/>
    <property type="match status" value="1"/>
</dbReference>